<name>A0A0N1IID0_LEPSE</name>
<dbReference type="AlphaFoldDB" id="A0A0N1IID0"/>
<evidence type="ECO:0000313" key="3">
    <source>
        <dbReference type="Proteomes" id="UP000038009"/>
    </source>
</evidence>
<keyword evidence="3" id="KW-1185">Reference proteome</keyword>
<dbReference type="EMBL" id="LJSK01000243">
    <property type="protein sequence ID" value="KPI84640.1"/>
    <property type="molecule type" value="Genomic_DNA"/>
</dbReference>
<dbReference type="OMA" id="MMDFRDV"/>
<protein>
    <submittedName>
        <fullName evidence="2">Uncharacterized protein</fullName>
    </submittedName>
</protein>
<reference evidence="2 3" key="1">
    <citation type="journal article" date="2015" name="PLoS Pathog.">
        <title>Leptomonas seymouri: Adaptations to the Dixenous Life Cycle Analyzed by Genome Sequencing, Transcriptome Profiling and Co-infection with Leishmania donovani.</title>
        <authorList>
            <person name="Kraeva N."/>
            <person name="Butenko A."/>
            <person name="Hlavacova J."/>
            <person name="Kostygov A."/>
            <person name="Myskova J."/>
            <person name="Grybchuk D."/>
            <person name="Lestinova T."/>
            <person name="Votypka J."/>
            <person name="Volf P."/>
            <person name="Opperdoes F."/>
            <person name="Flegontov P."/>
            <person name="Lukes J."/>
            <person name="Yurchenko V."/>
        </authorList>
    </citation>
    <scope>NUCLEOTIDE SEQUENCE [LARGE SCALE GENOMIC DNA]</scope>
    <source>
        <strain evidence="2 3">ATCC 30220</strain>
    </source>
</reference>
<dbReference type="OrthoDB" id="276726at2759"/>
<evidence type="ECO:0000256" key="1">
    <source>
        <dbReference type="SAM" id="Phobius"/>
    </source>
</evidence>
<dbReference type="VEuPathDB" id="TriTrypDB:Lsey_0243_0120"/>
<sequence length="805" mass="90920">MMDFRDVTAENQIKGFSAYFDSINYPEQQLSAESKLFISTFFGGEGFISLCDLLFGPYYDKCPTDAKELCWMDYANLTPTQGVATALLGLIHPNSSFISTLEALSTPSPTFSTRLKKGWKNAAEARLESFLSTDIPLSSIYPQSYQLMAEPADANLYVLPRSRVPPILLVPFWEPPVVTRKELSQQQILTSLPCSPMGYFVFRLLFFGMKRVQQHSTAYLAQRRCSNIFSWMWHLKEVAYATLYKTVPVEMPYYTQLLQSYVQIYVSPSLPRHLSSKAAIADVKWTAFDTVAALLIMAPSFLAHRQIQQPLDENARFGCATPESLAQITSIVPLHTSMVFALFQSRSDSAAIDSQDSVPPDFPLSTSSKVQNDLECIRSTLYRNCLILLRECLLSFELEPHCKPAHFTYCLELWAVLMHPLDKHQRPITSQYVLHHFEAFSFITVDVLNMLVKSSFCRSMNEESVKVLKKCFFLLSQDLVASLLIEIHASQTSLRSVVEMVGKSFVLNWAGNDGSIQIPDLHGDTTCDLAARAYVLLERSLGGDLSEQFKSDLREALSFMVKVFPGISVHLDEWRNAEKSSYKVSKSPISRSTTVEEQLSDSDRSLFFKGVKTHRNNFANNLRLPTRNGRVPGGHHPALRTSLRNEIPLLLGVTRFLDAVIVKALEIYYSSMIPTCGRGHSLWLIYSKNYSCYNHRRETALWECSLCETVYGSCCMGFPFRSDVERYLTCEASETAHRHCSVCGQVVPDDCNLFYPEDNPSSYVCPDCASRPFKAPSVRWIASYTTWAVVIVAVILYYVVVLLSC</sequence>
<evidence type="ECO:0000313" key="2">
    <source>
        <dbReference type="EMBL" id="KPI84640.1"/>
    </source>
</evidence>
<feature type="transmembrane region" description="Helical" evidence="1">
    <location>
        <begin position="780"/>
        <end position="803"/>
    </location>
</feature>
<keyword evidence="1" id="KW-0812">Transmembrane</keyword>
<dbReference type="Proteomes" id="UP000038009">
    <property type="component" value="Unassembled WGS sequence"/>
</dbReference>
<accession>A0A0N1IID0</accession>
<keyword evidence="1" id="KW-0472">Membrane</keyword>
<organism evidence="2 3">
    <name type="scientific">Leptomonas seymouri</name>
    <dbReference type="NCBI Taxonomy" id="5684"/>
    <lineage>
        <taxon>Eukaryota</taxon>
        <taxon>Discoba</taxon>
        <taxon>Euglenozoa</taxon>
        <taxon>Kinetoplastea</taxon>
        <taxon>Metakinetoplastina</taxon>
        <taxon>Trypanosomatida</taxon>
        <taxon>Trypanosomatidae</taxon>
        <taxon>Leishmaniinae</taxon>
        <taxon>Leptomonas</taxon>
    </lineage>
</organism>
<keyword evidence="1" id="KW-1133">Transmembrane helix</keyword>
<comment type="caution">
    <text evidence="2">The sequence shown here is derived from an EMBL/GenBank/DDBJ whole genome shotgun (WGS) entry which is preliminary data.</text>
</comment>
<gene>
    <name evidence="2" type="ORF">ABL78_6313</name>
</gene>
<proteinExistence type="predicted"/>